<reference evidence="2" key="1">
    <citation type="submission" date="2015-02" db="EMBL/GenBank/DDBJ databases">
        <authorList>
            <person name="Chooi Y.-H."/>
        </authorList>
    </citation>
    <scope>NUCLEOTIDE SEQUENCE [LARGE SCALE GENOMIC DNA]</scope>
    <source>
        <strain evidence="2">LAMA 915</strain>
    </source>
</reference>
<proteinExistence type="predicted"/>
<evidence type="ECO:0000313" key="2">
    <source>
        <dbReference type="EMBL" id="KNH03439.1"/>
    </source>
</evidence>
<dbReference type="InterPro" id="IPR000157">
    <property type="entry name" value="TIR_dom"/>
</dbReference>
<evidence type="ECO:0000259" key="1">
    <source>
        <dbReference type="PROSITE" id="PS50104"/>
    </source>
</evidence>
<dbReference type="Pfam" id="PF13676">
    <property type="entry name" value="TIR_2"/>
    <property type="match status" value="1"/>
</dbReference>
<organism evidence="2 3">
    <name type="scientific">Qipengyuania citrea LAMA 915</name>
    <dbReference type="NCBI Taxonomy" id="1306953"/>
    <lineage>
        <taxon>Bacteria</taxon>
        <taxon>Pseudomonadati</taxon>
        <taxon>Pseudomonadota</taxon>
        <taxon>Alphaproteobacteria</taxon>
        <taxon>Sphingomonadales</taxon>
        <taxon>Erythrobacteraceae</taxon>
        <taxon>Qipengyuania</taxon>
    </lineage>
</organism>
<dbReference type="RefSeq" id="WP_050599137.1">
    <property type="nucleotide sequence ID" value="NZ_JYNE01000009.1"/>
</dbReference>
<protein>
    <recommendedName>
        <fullName evidence="1">TIR domain-containing protein</fullName>
    </recommendedName>
</protein>
<evidence type="ECO:0000313" key="3">
    <source>
        <dbReference type="Proteomes" id="UP000037446"/>
    </source>
</evidence>
<sequence>MAWYEIIVLGSPTPEQVDQLKARIAETATAFKLGMPEGIDMLHGEAIPSRNRKAASVALYFGGDPGADADLVDELEAAKVPVVPVMVEGAGMSFSKAVPIALHPVNACLVPEDDERLDTVLSVALEIVGLLHRQRRVFVSYRRTDSREAAVQLHDELSGRGFDVFLDTHDIRPGADFQEMLWHRLVDCDVMIVLDTKNYLDSKWTPQEIGRAQALGVQILRVVWPGHAGTAHLSLSDTIVLSKCDLRLRKRLIGPVVSEIAKRTEVLRSRSIATRQLDIVGKLKVEVERIRGQFEGIGAHRAMAITLPMGRTVEAYPVVGVPTAEMLNDIHTKATKARHGRFPCLVYDHTGIRPAWLDHLAWLDDNLEGVRTLKILGAGYELIGWES</sequence>
<feature type="domain" description="TIR" evidence="1">
    <location>
        <begin position="133"/>
        <end position="287"/>
    </location>
</feature>
<dbReference type="GO" id="GO:0007165">
    <property type="term" value="P:signal transduction"/>
    <property type="evidence" value="ECO:0007669"/>
    <property type="project" value="InterPro"/>
</dbReference>
<dbReference type="PATRIC" id="fig|1306953.7.peg.1814"/>
<gene>
    <name evidence="2" type="ORF">J121_1768</name>
</gene>
<dbReference type="SUPFAM" id="SSF52200">
    <property type="entry name" value="Toll/Interleukin receptor TIR domain"/>
    <property type="match status" value="1"/>
</dbReference>
<dbReference type="InterPro" id="IPR035897">
    <property type="entry name" value="Toll_tir_struct_dom_sf"/>
</dbReference>
<dbReference type="Proteomes" id="UP000037446">
    <property type="component" value="Unassembled WGS sequence"/>
</dbReference>
<dbReference type="PROSITE" id="PS50104">
    <property type="entry name" value="TIR"/>
    <property type="match status" value="1"/>
</dbReference>
<accession>A0A0L1KHY4</accession>
<dbReference type="EMBL" id="JYNE01000009">
    <property type="protein sequence ID" value="KNH03439.1"/>
    <property type="molecule type" value="Genomic_DNA"/>
</dbReference>
<name>A0A0L1KHY4_9SPHN</name>
<dbReference type="STRING" id="1306953.J121_1768"/>
<comment type="caution">
    <text evidence="2">The sequence shown here is derived from an EMBL/GenBank/DDBJ whole genome shotgun (WGS) entry which is preliminary data.</text>
</comment>
<dbReference type="Gene3D" id="3.40.50.10140">
    <property type="entry name" value="Toll/interleukin-1 receptor homology (TIR) domain"/>
    <property type="match status" value="1"/>
</dbReference>
<dbReference type="AlphaFoldDB" id="A0A0L1KHY4"/>